<dbReference type="PROSITE" id="PS51084">
    <property type="entry name" value="HIT_2"/>
    <property type="match status" value="1"/>
</dbReference>
<dbReference type="GO" id="GO:0004081">
    <property type="term" value="F:bis(5'-nucleosyl)-tetraphosphatase (asymmetrical) activity"/>
    <property type="evidence" value="ECO:0000318"/>
    <property type="project" value="GO_Central"/>
</dbReference>
<dbReference type="STRING" id="105231.A0A1Y1IC34"/>
<gene>
    <name evidence="10" type="ORF">KFL_002470060</name>
</gene>
<dbReference type="Pfam" id="PF01230">
    <property type="entry name" value="HIT"/>
    <property type="match status" value="1"/>
</dbReference>
<dbReference type="GO" id="GO:0000166">
    <property type="term" value="F:nucleotide binding"/>
    <property type="evidence" value="ECO:0007669"/>
    <property type="project" value="UniProtKB-KW"/>
</dbReference>
<dbReference type="OrthoDB" id="680339at2759"/>
<feature type="binding site" evidence="5">
    <location>
        <begin position="205"/>
        <end position="208"/>
    </location>
    <ligand>
        <name>substrate</name>
    </ligand>
</feature>
<dbReference type="InterPro" id="IPR019808">
    <property type="entry name" value="Histidine_triad_CS"/>
</dbReference>
<organism evidence="10 11">
    <name type="scientific">Klebsormidium nitens</name>
    <name type="common">Green alga</name>
    <name type="synonym">Ulothrix nitens</name>
    <dbReference type="NCBI Taxonomy" id="105231"/>
    <lineage>
        <taxon>Eukaryota</taxon>
        <taxon>Viridiplantae</taxon>
        <taxon>Streptophyta</taxon>
        <taxon>Klebsormidiophyceae</taxon>
        <taxon>Klebsormidiales</taxon>
        <taxon>Klebsormidiaceae</taxon>
        <taxon>Klebsormidium</taxon>
    </lineage>
</organism>
<feature type="binding site" evidence="5">
    <location>
        <position position="199"/>
    </location>
    <ligand>
        <name>substrate</name>
    </ligand>
</feature>
<dbReference type="PRINTS" id="PR00332">
    <property type="entry name" value="HISTRIAD"/>
</dbReference>
<feature type="active site" description="Tele-AMP-histidine intermediate" evidence="3">
    <location>
        <position position="212"/>
    </location>
</feature>
<evidence type="ECO:0000313" key="10">
    <source>
        <dbReference type="EMBL" id="GAQ85648.1"/>
    </source>
</evidence>
<evidence type="ECO:0000256" key="3">
    <source>
        <dbReference type="PIRSR" id="PIRSR601310-1"/>
    </source>
</evidence>
<evidence type="ECO:0000256" key="7">
    <source>
        <dbReference type="PROSITE-ProRule" id="PRU00464"/>
    </source>
</evidence>
<reference evidence="10 11" key="1">
    <citation type="journal article" date="2014" name="Nat. Commun.">
        <title>Klebsormidium flaccidum genome reveals primary factors for plant terrestrial adaptation.</title>
        <authorList>
            <person name="Hori K."/>
            <person name="Maruyama F."/>
            <person name="Fujisawa T."/>
            <person name="Togashi T."/>
            <person name="Yamamoto N."/>
            <person name="Seo M."/>
            <person name="Sato S."/>
            <person name="Yamada T."/>
            <person name="Mori H."/>
            <person name="Tajima N."/>
            <person name="Moriyama T."/>
            <person name="Ikeuchi M."/>
            <person name="Watanabe M."/>
            <person name="Wada H."/>
            <person name="Kobayashi K."/>
            <person name="Saito M."/>
            <person name="Masuda T."/>
            <person name="Sasaki-Sekimoto Y."/>
            <person name="Mashiguchi K."/>
            <person name="Awai K."/>
            <person name="Shimojima M."/>
            <person name="Masuda S."/>
            <person name="Iwai M."/>
            <person name="Nobusawa T."/>
            <person name="Narise T."/>
            <person name="Kondo S."/>
            <person name="Saito H."/>
            <person name="Sato R."/>
            <person name="Murakawa M."/>
            <person name="Ihara Y."/>
            <person name="Oshima-Yamada Y."/>
            <person name="Ohtaka K."/>
            <person name="Satoh M."/>
            <person name="Sonobe K."/>
            <person name="Ishii M."/>
            <person name="Ohtani R."/>
            <person name="Kanamori-Sato M."/>
            <person name="Honoki R."/>
            <person name="Miyazaki D."/>
            <person name="Mochizuki H."/>
            <person name="Umetsu J."/>
            <person name="Higashi K."/>
            <person name="Shibata D."/>
            <person name="Kamiya Y."/>
            <person name="Sato N."/>
            <person name="Nakamura Y."/>
            <person name="Tabata S."/>
            <person name="Ida S."/>
            <person name="Kurokawa K."/>
            <person name="Ohta H."/>
        </authorList>
    </citation>
    <scope>NUCLEOTIDE SEQUENCE [LARGE SCALE GENOMIC DNA]</scope>
    <source>
        <strain evidence="10 11">NIES-2285</strain>
    </source>
</reference>
<dbReference type="InterPro" id="IPR051884">
    <property type="entry name" value="Bis(5'-adenosyl)-TPase_reg"/>
</dbReference>
<feature type="binding site" evidence="5">
    <location>
        <position position="214"/>
    </location>
    <ligand>
        <name>substrate</name>
    </ligand>
</feature>
<evidence type="ECO:0000313" key="11">
    <source>
        <dbReference type="Proteomes" id="UP000054558"/>
    </source>
</evidence>
<dbReference type="Proteomes" id="UP000054558">
    <property type="component" value="Unassembled WGS sequence"/>
</dbReference>
<feature type="compositionally biased region" description="Basic and acidic residues" evidence="8">
    <location>
        <begin position="241"/>
        <end position="260"/>
    </location>
</feature>
<dbReference type="SUPFAM" id="SSF54197">
    <property type="entry name" value="HIT-like"/>
    <property type="match status" value="1"/>
</dbReference>
<feature type="site" description="Important for induction of apoptosis" evidence="6">
    <location>
        <position position="230"/>
    </location>
</feature>
<keyword evidence="11" id="KW-1185">Reference proteome</keyword>
<feature type="region of interest" description="Disordered" evidence="8">
    <location>
        <begin position="241"/>
        <end position="270"/>
    </location>
</feature>
<sequence>MPGLRAAALAQSASAVRYLSAGRQHLATPSNVFAGGSLHYICHHSAIKPTAPKQEKPAELLLKPLHQRFPLQGPWPAALCRQQLDHSSQITITRRTYQMAADASNSAASTSTGEADEICFGPYKIRASEQVFFESKLSCALVNLKPIVPGHVLIIPKQVVRRFADLTSEQVADLWLTAQKVGNQLEKFFKASSLTYAIQDGPQAGQTVPHVHIHVLPRKEGDFENNDEIYNEIDKGEKGLSDKLRVDSERRPRSSDEMAKEASVLRSLFN</sequence>
<evidence type="ECO:0000256" key="2">
    <source>
        <dbReference type="ARBA" id="ARBA00022801"/>
    </source>
</evidence>
<feature type="domain" description="HIT" evidence="9">
    <location>
        <begin position="117"/>
        <end position="225"/>
    </location>
</feature>
<feature type="binding site" evidence="5">
    <location>
        <position position="143"/>
    </location>
    <ligand>
        <name>substrate</name>
    </ligand>
</feature>
<dbReference type="PANTHER" id="PTHR46243:SF1">
    <property type="entry name" value="BIS(5'-ADENOSYL)-TRIPHOSPHATASE"/>
    <property type="match status" value="1"/>
</dbReference>
<dbReference type="OMA" id="METASYM"/>
<evidence type="ECO:0000256" key="1">
    <source>
        <dbReference type="ARBA" id="ARBA00022741"/>
    </source>
</evidence>
<dbReference type="InterPro" id="IPR011146">
    <property type="entry name" value="HIT-like"/>
</dbReference>
<evidence type="ECO:0000256" key="6">
    <source>
        <dbReference type="PIRSR" id="PIRSR639383-3"/>
    </source>
</evidence>
<dbReference type="AlphaFoldDB" id="A0A1Y1IC34"/>
<accession>A0A1Y1IC34</accession>
<dbReference type="CDD" id="cd01275">
    <property type="entry name" value="FHIT"/>
    <property type="match status" value="1"/>
</dbReference>
<evidence type="ECO:0000259" key="9">
    <source>
        <dbReference type="PROSITE" id="PS51084"/>
    </source>
</evidence>
<dbReference type="PANTHER" id="PTHR46243">
    <property type="entry name" value="BIS(5'-ADENOSYL)-TRIPHOSPHATASE"/>
    <property type="match status" value="1"/>
</dbReference>
<dbReference type="FunFam" id="3.30.428.10:FF:000011">
    <property type="entry name" value="Fragile histidine triad"/>
    <property type="match status" value="1"/>
</dbReference>
<proteinExistence type="predicted"/>
<dbReference type="EMBL" id="DF237196">
    <property type="protein sequence ID" value="GAQ85648.1"/>
    <property type="molecule type" value="Genomic_DNA"/>
</dbReference>
<dbReference type="PROSITE" id="PS00892">
    <property type="entry name" value="HIT_1"/>
    <property type="match status" value="1"/>
</dbReference>
<evidence type="ECO:0000256" key="5">
    <source>
        <dbReference type="PIRSR" id="PIRSR639383-2"/>
    </source>
</evidence>
<dbReference type="Gene3D" id="3.30.428.10">
    <property type="entry name" value="HIT-like"/>
    <property type="match status" value="1"/>
</dbReference>
<keyword evidence="1" id="KW-0547">Nucleotide-binding</keyword>
<feature type="short sequence motif" description="Histidine triad motif" evidence="4 7">
    <location>
        <begin position="210"/>
        <end position="214"/>
    </location>
</feature>
<dbReference type="InterPro" id="IPR001310">
    <property type="entry name" value="Histidine_triad_HIT"/>
</dbReference>
<protein>
    <submittedName>
        <fullName evidence="10">Fragile Histidine Triad (FHIT) protein</fullName>
    </submittedName>
</protein>
<dbReference type="InterPro" id="IPR039383">
    <property type="entry name" value="FHIT"/>
</dbReference>
<evidence type="ECO:0000256" key="8">
    <source>
        <dbReference type="SAM" id="MobiDB-lite"/>
    </source>
</evidence>
<keyword evidence="2" id="KW-0378">Hydrolase</keyword>
<evidence type="ECO:0000256" key="4">
    <source>
        <dbReference type="PIRSR" id="PIRSR601310-3"/>
    </source>
</evidence>
<name>A0A1Y1IC34_KLENI</name>
<dbReference type="GO" id="GO:0047627">
    <property type="term" value="F:adenylylsulfatase activity"/>
    <property type="evidence" value="ECO:0007669"/>
    <property type="project" value="UniProtKB-ARBA"/>
</dbReference>
<dbReference type="InterPro" id="IPR036265">
    <property type="entry name" value="HIT-like_sf"/>
</dbReference>